<dbReference type="OrthoDB" id="9792278at2"/>
<comment type="caution">
    <text evidence="2">The sequence shown here is derived from an EMBL/GenBank/DDBJ whole genome shotgun (WGS) entry which is preliminary data.</text>
</comment>
<gene>
    <name evidence="2" type="ORF">SE15_10575</name>
</gene>
<organism evidence="2 3">
    <name type="scientific">Thermanaerothrix daxensis</name>
    <dbReference type="NCBI Taxonomy" id="869279"/>
    <lineage>
        <taxon>Bacteria</taxon>
        <taxon>Bacillati</taxon>
        <taxon>Chloroflexota</taxon>
        <taxon>Anaerolineae</taxon>
        <taxon>Anaerolineales</taxon>
        <taxon>Anaerolineaceae</taxon>
        <taxon>Thermanaerothrix</taxon>
    </lineage>
</organism>
<dbReference type="AlphaFoldDB" id="A0A0P6YBN2"/>
<dbReference type="SUPFAM" id="SSF53167">
    <property type="entry name" value="Purine and uridine phosphorylases"/>
    <property type="match status" value="1"/>
</dbReference>
<evidence type="ECO:0000313" key="3">
    <source>
        <dbReference type="Proteomes" id="UP000050544"/>
    </source>
</evidence>
<reference evidence="2 3" key="1">
    <citation type="submission" date="2015-07" db="EMBL/GenBank/DDBJ databases">
        <title>Whole genome sequence of Thermanaerothrix daxensis DSM 23592.</title>
        <authorList>
            <person name="Hemp J."/>
            <person name="Ward L.M."/>
            <person name="Pace L.A."/>
            <person name="Fischer W.W."/>
        </authorList>
    </citation>
    <scope>NUCLEOTIDE SEQUENCE [LARGE SCALE GENOMIC DNA]</scope>
    <source>
        <strain evidence="2 3">GNS-1</strain>
    </source>
</reference>
<dbReference type="PANTHER" id="PTHR46832">
    <property type="entry name" value="5'-METHYLTHIOADENOSINE/S-ADENOSYLHOMOCYSTEINE NUCLEOSIDASE"/>
    <property type="match status" value="1"/>
</dbReference>
<dbReference type="InterPro" id="IPR000845">
    <property type="entry name" value="Nucleoside_phosphorylase_d"/>
</dbReference>
<dbReference type="EMBL" id="LGKO01000005">
    <property type="protein sequence ID" value="KPL82561.1"/>
    <property type="molecule type" value="Genomic_DNA"/>
</dbReference>
<accession>A0A0P6YBN2</accession>
<evidence type="ECO:0000313" key="2">
    <source>
        <dbReference type="EMBL" id="KPL82561.1"/>
    </source>
</evidence>
<dbReference type="GO" id="GO:0005829">
    <property type="term" value="C:cytosol"/>
    <property type="evidence" value="ECO:0007669"/>
    <property type="project" value="TreeGrafter"/>
</dbReference>
<feature type="domain" description="Nucleoside phosphorylase" evidence="1">
    <location>
        <begin position="31"/>
        <end position="202"/>
    </location>
</feature>
<dbReference type="PANTHER" id="PTHR46832:SF1">
    <property type="entry name" value="5'-METHYLTHIOADENOSINE_S-ADENOSYLHOMOCYSTEINE NUCLEOSIDASE"/>
    <property type="match status" value="1"/>
</dbReference>
<dbReference type="GO" id="GO:0008930">
    <property type="term" value="F:methylthioadenosine nucleosidase activity"/>
    <property type="evidence" value="ECO:0007669"/>
    <property type="project" value="TreeGrafter"/>
</dbReference>
<dbReference type="STRING" id="869279.SE15_10575"/>
<protein>
    <recommendedName>
        <fullName evidence="1">Nucleoside phosphorylase domain-containing protein</fullName>
    </recommendedName>
</protein>
<dbReference type="GO" id="GO:0019284">
    <property type="term" value="P:L-methionine salvage from S-adenosylmethionine"/>
    <property type="evidence" value="ECO:0007669"/>
    <property type="project" value="TreeGrafter"/>
</dbReference>
<dbReference type="Gene3D" id="3.40.50.1580">
    <property type="entry name" value="Nucleoside phosphorylase domain"/>
    <property type="match status" value="1"/>
</dbReference>
<dbReference type="CDD" id="cd09008">
    <property type="entry name" value="MTAN"/>
    <property type="match status" value="1"/>
</dbReference>
<name>A0A0P6YBN2_9CHLR</name>
<dbReference type="InterPro" id="IPR035994">
    <property type="entry name" value="Nucleoside_phosphorylase_sf"/>
</dbReference>
<dbReference type="RefSeq" id="WP_054522070.1">
    <property type="nucleotide sequence ID" value="NZ_LGKO01000005.1"/>
</dbReference>
<dbReference type="GO" id="GO:0008782">
    <property type="term" value="F:adenosylhomocysteine nucleosidase activity"/>
    <property type="evidence" value="ECO:0007669"/>
    <property type="project" value="TreeGrafter"/>
</dbReference>
<dbReference type="GO" id="GO:0009116">
    <property type="term" value="P:nucleoside metabolic process"/>
    <property type="evidence" value="ECO:0007669"/>
    <property type="project" value="InterPro"/>
</dbReference>
<dbReference type="Pfam" id="PF01048">
    <property type="entry name" value="PNP_UDP_1"/>
    <property type="match status" value="1"/>
</dbReference>
<dbReference type="Proteomes" id="UP000050544">
    <property type="component" value="Unassembled WGS sequence"/>
</dbReference>
<evidence type="ECO:0000259" key="1">
    <source>
        <dbReference type="Pfam" id="PF01048"/>
    </source>
</evidence>
<proteinExistence type="predicted"/>
<sequence>MRRADVVVLISAHAEWQVVTDFYSYPPQGQTPFGDFFEMEIEGLRVVFVYGGWGKISAAASAQYTIDRWQPRLLVNLGTCGGIAGQVQKGEILLVEQTLIYDILEQMGDPQEALDFYTTSLDVTWVGERAPLPVRRARLLSADHDLDPCEVPILRERFGAVAVDWESGAIAWVAARNCCPCLILRGVSDLVDEHRGEAYVAFEVFQQGVEAVMRPLLVTLPTWLLLWAEKRLKD</sequence>
<keyword evidence="3" id="KW-1185">Reference proteome</keyword>